<dbReference type="KEGG" id="cpo:COPRO5265_0356"/>
<dbReference type="AlphaFoldDB" id="B5Y7H5"/>
<dbReference type="GO" id="GO:0004151">
    <property type="term" value="F:dihydroorotase activity"/>
    <property type="evidence" value="ECO:0007669"/>
    <property type="project" value="UniProtKB-EC"/>
</dbReference>
<dbReference type="Gene3D" id="3.20.20.140">
    <property type="entry name" value="Metal-dependent hydrolases"/>
    <property type="match status" value="1"/>
</dbReference>
<organism evidence="2 3">
    <name type="scientific">Coprothermobacter proteolyticus (strain ATCC 35245 / DSM 5265 / OCM 4 / BT)</name>
    <dbReference type="NCBI Taxonomy" id="309798"/>
    <lineage>
        <taxon>Bacteria</taxon>
        <taxon>Pseudomonadati</taxon>
        <taxon>Coprothermobacterota</taxon>
        <taxon>Coprothermobacteria</taxon>
        <taxon>Coprothermobacterales</taxon>
        <taxon>Coprothermobacteraceae</taxon>
        <taxon>Coprothermobacter</taxon>
    </lineage>
</organism>
<dbReference type="HOGENOM" id="CLU_046987_0_0_9"/>
<dbReference type="OrthoDB" id="9802793at2"/>
<gene>
    <name evidence="2" type="ordered locus">COPRO5265_0356</name>
</gene>
<dbReference type="PANTHER" id="PTHR43135:SF3">
    <property type="entry name" value="ALPHA-D-RIBOSE 1-METHYLPHOSPHONATE 5-TRIPHOSPHATE DIPHOSPHATASE"/>
    <property type="match status" value="1"/>
</dbReference>
<evidence type="ECO:0000259" key="1">
    <source>
        <dbReference type="Pfam" id="PF01979"/>
    </source>
</evidence>
<dbReference type="InterPro" id="IPR032466">
    <property type="entry name" value="Metal_Hydrolase"/>
</dbReference>
<evidence type="ECO:0000313" key="3">
    <source>
        <dbReference type="Proteomes" id="UP000001732"/>
    </source>
</evidence>
<name>B5Y7H5_COPPD</name>
<dbReference type="EMBL" id="CP001145">
    <property type="protein sequence ID" value="ACI17253.1"/>
    <property type="molecule type" value="Genomic_DNA"/>
</dbReference>
<dbReference type="EC" id="3.5.2.3" evidence="2"/>
<accession>B5Y7H5</accession>
<dbReference type="SUPFAM" id="SSF51556">
    <property type="entry name" value="Metallo-dependent hydrolases"/>
    <property type="match status" value="1"/>
</dbReference>
<dbReference type="InterPro" id="IPR051781">
    <property type="entry name" value="Metallo-dep_Hydrolase"/>
</dbReference>
<dbReference type="RefSeq" id="WP_012543905.1">
    <property type="nucleotide sequence ID" value="NC_011295.1"/>
</dbReference>
<dbReference type="InterPro" id="IPR006680">
    <property type="entry name" value="Amidohydro-rel"/>
</dbReference>
<dbReference type="CDD" id="cd01309">
    <property type="entry name" value="Met_dep_hydrolase_C"/>
    <property type="match status" value="1"/>
</dbReference>
<dbReference type="PANTHER" id="PTHR43135">
    <property type="entry name" value="ALPHA-D-RIBOSE 1-METHYLPHOSPHONATE 5-TRIPHOSPHATE DIPHOSPHATASE"/>
    <property type="match status" value="1"/>
</dbReference>
<keyword evidence="3" id="KW-1185">Reference proteome</keyword>
<dbReference type="Gene3D" id="2.30.40.10">
    <property type="entry name" value="Urease, subunit C, domain 1"/>
    <property type="match status" value="1"/>
</dbReference>
<dbReference type="Pfam" id="PF01979">
    <property type="entry name" value="Amidohydro_1"/>
    <property type="match status" value="1"/>
</dbReference>
<dbReference type="Proteomes" id="UP000001732">
    <property type="component" value="Chromosome"/>
</dbReference>
<dbReference type="STRING" id="309798.COPRO5265_0356"/>
<reference evidence="2 3" key="2">
    <citation type="journal article" date="2014" name="Genome Announc.">
        <title>Complete Genome Sequence of Coprothermobacter proteolyticus DSM 5265.</title>
        <authorList>
            <person name="Alexiev A."/>
            <person name="Coil D.A."/>
            <person name="Badger J.H."/>
            <person name="Enticknap J."/>
            <person name="Ward N."/>
            <person name="Robb F.T."/>
            <person name="Eisen J.A."/>
        </authorList>
    </citation>
    <scope>NUCLEOTIDE SEQUENCE [LARGE SCALE GENOMIC DNA]</scope>
    <source>
        <strain evidence="3">ATCC 35245 / DSM 5265 / OCM 4 / BT</strain>
    </source>
</reference>
<protein>
    <submittedName>
        <fullName evidence="2">Dihydroorotase</fullName>
        <ecNumber evidence="2">3.5.2.3</ecNumber>
    </submittedName>
</protein>
<sequence>MKVLITNVQVYTVSHGVIDKGSVLVEDGKISQVSAGDIQVEGANVVDGKGLTLMPGFIDAHTHVGISEEGFGWEGADYNEWVDPVTPYLRAIDGINPMEQGVKDALEGGITTICAAPGSANVIGGTACVFKPFGKAIDKMVIKDPVALKAATGENPKRVYRDMKKSPVTRMATASLMRQALLKAKSYMEKKEKYANEPEKQPDFDLGMEHLCMVLRKEIPMKIHAHRADDILTAIRIAREFDINITIDHCTEGHLVPEEIAESKFPCIVGPNLTNRSKVELMNKSFETPAVLHKHGVLFAIMTDHPVIPIQFLPLTVGLAVKYGLPYDEGIKAITINAAKILGLDERLGSIESGKDADLVLWEGDPLSVDGKPMFVMVNGQIAVNKLQ</sequence>
<dbReference type="SUPFAM" id="SSF51338">
    <property type="entry name" value="Composite domain of metallo-dependent hydrolases"/>
    <property type="match status" value="1"/>
</dbReference>
<evidence type="ECO:0000313" key="2">
    <source>
        <dbReference type="EMBL" id="ACI17253.1"/>
    </source>
</evidence>
<proteinExistence type="predicted"/>
<reference evidence="3" key="1">
    <citation type="submission" date="2008-08" db="EMBL/GenBank/DDBJ databases">
        <title>The complete genome sequence of Coprothermobacter proteolyticus strain ATCC 5245 / DSM 5265 / BT.</title>
        <authorList>
            <person name="Dodson R.J."/>
            <person name="Durkin A.S."/>
            <person name="Wu M."/>
            <person name="Eisen J."/>
            <person name="Sutton G."/>
        </authorList>
    </citation>
    <scope>NUCLEOTIDE SEQUENCE [LARGE SCALE GENOMIC DNA]</scope>
    <source>
        <strain evidence="3">ATCC 35245 / DSM 5265 / OCM 4 / BT</strain>
    </source>
</reference>
<keyword evidence="2" id="KW-0378">Hydrolase</keyword>
<feature type="domain" description="Amidohydrolase-related" evidence="1">
    <location>
        <begin position="52"/>
        <end position="382"/>
    </location>
</feature>
<dbReference type="eggNOG" id="COG1228">
    <property type="taxonomic scope" value="Bacteria"/>
</dbReference>
<dbReference type="InterPro" id="IPR011059">
    <property type="entry name" value="Metal-dep_hydrolase_composite"/>
</dbReference>